<dbReference type="PROSITE" id="PS50110">
    <property type="entry name" value="RESPONSE_REGULATORY"/>
    <property type="match status" value="1"/>
</dbReference>
<evidence type="ECO:0000256" key="3">
    <source>
        <dbReference type="ARBA" id="ARBA00023012"/>
    </source>
</evidence>
<dbReference type="AlphaFoldDB" id="A0A1G7SY73"/>
<dbReference type="PROSITE" id="PS51755">
    <property type="entry name" value="OMPR_PHOB"/>
    <property type="match status" value="1"/>
</dbReference>
<dbReference type="STRING" id="1121419.SAMN05443529_1025"/>
<sequence length="228" mass="26056">MNILVCDDDKEISDAIKIYLENEGYKIFKATNGLEALEVIEEIEVHLVIMDIMMPRMDGLRATMKIREDKNIPVIMLSAKSEDTDKIIGLNMGADDYITKPFNPLELIARVKSQLRRYTTLGSLETKTNVYKTGGLVIDDELKTVTVDGDEVKLTPVQYKMLKLLTANAGRVFSIDEIYEKVWKETAFCPENTVAVHIRKIREKIEINPKEPKYLKVVWGIGYKVEKL</sequence>
<dbReference type="InterPro" id="IPR039420">
    <property type="entry name" value="WalR-like"/>
</dbReference>
<dbReference type="SMART" id="SM00448">
    <property type="entry name" value="REC"/>
    <property type="match status" value="1"/>
</dbReference>
<dbReference type="InterPro" id="IPR036388">
    <property type="entry name" value="WH-like_DNA-bd_sf"/>
</dbReference>
<evidence type="ECO:0000256" key="2">
    <source>
        <dbReference type="ARBA" id="ARBA00022553"/>
    </source>
</evidence>
<dbReference type="GO" id="GO:0032993">
    <property type="term" value="C:protein-DNA complex"/>
    <property type="evidence" value="ECO:0007669"/>
    <property type="project" value="TreeGrafter"/>
</dbReference>
<dbReference type="CDD" id="cd00383">
    <property type="entry name" value="trans_reg_C"/>
    <property type="match status" value="1"/>
</dbReference>
<evidence type="ECO:0000256" key="4">
    <source>
        <dbReference type="ARBA" id="ARBA00023015"/>
    </source>
</evidence>
<feature type="DNA-binding region" description="OmpR/PhoB-type" evidence="9">
    <location>
        <begin position="128"/>
        <end position="227"/>
    </location>
</feature>
<dbReference type="Pfam" id="PF00486">
    <property type="entry name" value="Trans_reg_C"/>
    <property type="match status" value="1"/>
</dbReference>
<dbReference type="PANTHER" id="PTHR48111:SF2">
    <property type="entry name" value="RESPONSE REGULATOR SAER"/>
    <property type="match status" value="1"/>
</dbReference>
<dbReference type="GO" id="GO:0005829">
    <property type="term" value="C:cytosol"/>
    <property type="evidence" value="ECO:0007669"/>
    <property type="project" value="TreeGrafter"/>
</dbReference>
<feature type="domain" description="OmpR/PhoB-type" evidence="11">
    <location>
        <begin position="128"/>
        <end position="227"/>
    </location>
</feature>
<feature type="domain" description="Response regulatory" evidence="10">
    <location>
        <begin position="2"/>
        <end position="115"/>
    </location>
</feature>
<comment type="function">
    <text evidence="7">May play the central regulatory role in sporulation. It may be an element of the effector pathway responsible for the activation of sporulation genes in response to nutritional stress. Spo0A may act in concert with spo0H (a sigma factor) to control the expression of some genes that are critical to the sporulation process.</text>
</comment>
<dbReference type="RefSeq" id="WP_092329174.1">
    <property type="nucleotide sequence ID" value="NZ_FNCP01000002.1"/>
</dbReference>
<evidence type="ECO:0000256" key="8">
    <source>
        <dbReference type="PROSITE-ProRule" id="PRU00169"/>
    </source>
</evidence>
<dbReference type="InterPro" id="IPR011006">
    <property type="entry name" value="CheY-like_superfamily"/>
</dbReference>
<dbReference type="FunFam" id="3.40.50.2300:FF:000001">
    <property type="entry name" value="DNA-binding response regulator PhoB"/>
    <property type="match status" value="1"/>
</dbReference>
<proteinExistence type="predicted"/>
<dbReference type="CDD" id="cd17574">
    <property type="entry name" value="REC_OmpR"/>
    <property type="match status" value="1"/>
</dbReference>
<feature type="modified residue" description="4-aspartylphosphate" evidence="8">
    <location>
        <position position="51"/>
    </location>
</feature>
<dbReference type="Proteomes" id="UP000198656">
    <property type="component" value="Unassembled WGS sequence"/>
</dbReference>
<evidence type="ECO:0000256" key="6">
    <source>
        <dbReference type="ARBA" id="ARBA00023163"/>
    </source>
</evidence>
<dbReference type="GO" id="GO:0006355">
    <property type="term" value="P:regulation of DNA-templated transcription"/>
    <property type="evidence" value="ECO:0007669"/>
    <property type="project" value="InterPro"/>
</dbReference>
<dbReference type="PANTHER" id="PTHR48111">
    <property type="entry name" value="REGULATOR OF RPOS"/>
    <property type="match status" value="1"/>
</dbReference>
<evidence type="ECO:0000256" key="7">
    <source>
        <dbReference type="ARBA" id="ARBA00024867"/>
    </source>
</evidence>
<gene>
    <name evidence="12" type="ORF">SAMN05443529_1025</name>
</gene>
<name>A0A1G7SY73_9FIRM</name>
<dbReference type="Gene3D" id="3.40.50.2300">
    <property type="match status" value="1"/>
</dbReference>
<dbReference type="Pfam" id="PF00072">
    <property type="entry name" value="Response_reg"/>
    <property type="match status" value="1"/>
</dbReference>
<dbReference type="InterPro" id="IPR001867">
    <property type="entry name" value="OmpR/PhoB-type_DNA-bd"/>
</dbReference>
<evidence type="ECO:0000256" key="1">
    <source>
        <dbReference type="ARBA" id="ARBA00018672"/>
    </source>
</evidence>
<keyword evidence="2 8" id="KW-0597">Phosphoprotein</keyword>
<dbReference type="EMBL" id="FNCP01000002">
    <property type="protein sequence ID" value="SDG27260.1"/>
    <property type="molecule type" value="Genomic_DNA"/>
</dbReference>
<evidence type="ECO:0000313" key="12">
    <source>
        <dbReference type="EMBL" id="SDG27260.1"/>
    </source>
</evidence>
<evidence type="ECO:0000256" key="9">
    <source>
        <dbReference type="PROSITE-ProRule" id="PRU01091"/>
    </source>
</evidence>
<dbReference type="GO" id="GO:0000976">
    <property type="term" value="F:transcription cis-regulatory region binding"/>
    <property type="evidence" value="ECO:0007669"/>
    <property type="project" value="TreeGrafter"/>
</dbReference>
<dbReference type="Gene3D" id="6.10.250.690">
    <property type="match status" value="1"/>
</dbReference>
<evidence type="ECO:0000256" key="5">
    <source>
        <dbReference type="ARBA" id="ARBA00023125"/>
    </source>
</evidence>
<keyword evidence="3" id="KW-0902">Two-component regulatory system</keyword>
<keyword evidence="13" id="KW-1185">Reference proteome</keyword>
<dbReference type="InterPro" id="IPR001789">
    <property type="entry name" value="Sig_transdc_resp-reg_receiver"/>
</dbReference>
<keyword evidence="5 9" id="KW-0238">DNA-binding</keyword>
<evidence type="ECO:0000259" key="10">
    <source>
        <dbReference type="PROSITE" id="PS50110"/>
    </source>
</evidence>
<keyword evidence="4" id="KW-0805">Transcription regulation</keyword>
<accession>A0A1G7SY73</accession>
<dbReference type="InterPro" id="IPR016032">
    <property type="entry name" value="Sig_transdc_resp-reg_C-effctor"/>
</dbReference>
<protein>
    <recommendedName>
        <fullName evidence="1">Stage 0 sporulation protein A homolog</fullName>
    </recommendedName>
</protein>
<dbReference type="OrthoDB" id="9790454at2"/>
<dbReference type="GO" id="GO:0000156">
    <property type="term" value="F:phosphorelay response regulator activity"/>
    <property type="evidence" value="ECO:0007669"/>
    <property type="project" value="TreeGrafter"/>
</dbReference>
<evidence type="ECO:0000259" key="11">
    <source>
        <dbReference type="PROSITE" id="PS51755"/>
    </source>
</evidence>
<dbReference type="Gene3D" id="1.10.10.10">
    <property type="entry name" value="Winged helix-like DNA-binding domain superfamily/Winged helix DNA-binding domain"/>
    <property type="match status" value="1"/>
</dbReference>
<dbReference type="FunFam" id="1.10.10.10:FF:000018">
    <property type="entry name" value="DNA-binding response regulator ResD"/>
    <property type="match status" value="1"/>
</dbReference>
<reference evidence="13" key="1">
    <citation type="submission" date="2016-10" db="EMBL/GenBank/DDBJ databases">
        <authorList>
            <person name="Varghese N."/>
            <person name="Submissions S."/>
        </authorList>
    </citation>
    <scope>NUCLEOTIDE SEQUENCE [LARGE SCALE GENOMIC DNA]</scope>
    <source>
        <strain evidence="13">DSM 8344</strain>
    </source>
</reference>
<evidence type="ECO:0000313" key="13">
    <source>
        <dbReference type="Proteomes" id="UP000198656"/>
    </source>
</evidence>
<dbReference type="SUPFAM" id="SSF52172">
    <property type="entry name" value="CheY-like"/>
    <property type="match status" value="1"/>
</dbReference>
<keyword evidence="6" id="KW-0804">Transcription</keyword>
<dbReference type="SMART" id="SM00862">
    <property type="entry name" value="Trans_reg_C"/>
    <property type="match status" value="1"/>
</dbReference>
<dbReference type="SUPFAM" id="SSF46894">
    <property type="entry name" value="C-terminal effector domain of the bipartite response regulators"/>
    <property type="match status" value="1"/>
</dbReference>
<organism evidence="12 13">
    <name type="scientific">Desulfosporosinus hippei DSM 8344</name>
    <dbReference type="NCBI Taxonomy" id="1121419"/>
    <lineage>
        <taxon>Bacteria</taxon>
        <taxon>Bacillati</taxon>
        <taxon>Bacillota</taxon>
        <taxon>Clostridia</taxon>
        <taxon>Eubacteriales</taxon>
        <taxon>Desulfitobacteriaceae</taxon>
        <taxon>Desulfosporosinus</taxon>
    </lineage>
</organism>